<evidence type="ECO:0008006" key="3">
    <source>
        <dbReference type="Google" id="ProtNLM"/>
    </source>
</evidence>
<sequence>MPAAKHLVLGALVIVAAGLSACRDDALERDYISEKGVYEGPADTPLTAEQQRELEQRALRQKF</sequence>
<organism evidence="1 2">
    <name type="scientific">Lutibaculum baratangense AMV1</name>
    <dbReference type="NCBI Taxonomy" id="631454"/>
    <lineage>
        <taxon>Bacteria</taxon>
        <taxon>Pseudomonadati</taxon>
        <taxon>Pseudomonadota</taxon>
        <taxon>Alphaproteobacteria</taxon>
        <taxon>Hyphomicrobiales</taxon>
        <taxon>Tepidamorphaceae</taxon>
        <taxon>Lutibaculum</taxon>
    </lineage>
</organism>
<dbReference type="RefSeq" id="WP_023434111.1">
    <property type="nucleotide sequence ID" value="NZ_AWXZ01000040.1"/>
</dbReference>
<name>V4RHX4_9HYPH</name>
<evidence type="ECO:0000313" key="2">
    <source>
        <dbReference type="Proteomes" id="UP000017819"/>
    </source>
</evidence>
<keyword evidence="2" id="KW-1185">Reference proteome</keyword>
<proteinExistence type="predicted"/>
<dbReference type="EMBL" id="AWXZ01000040">
    <property type="protein sequence ID" value="ESR22865.1"/>
    <property type="molecule type" value="Genomic_DNA"/>
</dbReference>
<gene>
    <name evidence="1" type="ORF">N177_4002</name>
</gene>
<reference evidence="1 2" key="1">
    <citation type="journal article" date="2014" name="Genome Announc.">
        <title>Draft Genome Sequence of Lutibaculum baratangense Strain AMV1T, Isolated from a Mud Volcano in Andamans, India.</title>
        <authorList>
            <person name="Singh A."/>
            <person name="Sreenivas A."/>
            <person name="Sathyanarayana Reddy G."/>
            <person name="Pinnaka A.K."/>
            <person name="Shivaji S."/>
        </authorList>
    </citation>
    <scope>NUCLEOTIDE SEQUENCE [LARGE SCALE GENOMIC DNA]</scope>
    <source>
        <strain evidence="1 2">AMV1</strain>
    </source>
</reference>
<dbReference type="Proteomes" id="UP000017819">
    <property type="component" value="Unassembled WGS sequence"/>
</dbReference>
<comment type="caution">
    <text evidence="1">The sequence shown here is derived from an EMBL/GenBank/DDBJ whole genome shotgun (WGS) entry which is preliminary data.</text>
</comment>
<dbReference type="STRING" id="631454.N177_4002"/>
<evidence type="ECO:0000313" key="1">
    <source>
        <dbReference type="EMBL" id="ESR22865.1"/>
    </source>
</evidence>
<dbReference type="AlphaFoldDB" id="V4RHX4"/>
<protein>
    <recommendedName>
        <fullName evidence="3">Lipoprotein</fullName>
    </recommendedName>
</protein>
<dbReference type="PROSITE" id="PS51257">
    <property type="entry name" value="PROKAR_LIPOPROTEIN"/>
    <property type="match status" value="1"/>
</dbReference>
<accession>V4RHX4</accession>